<accession>A0A074K1G0</accession>
<protein>
    <submittedName>
        <fullName evidence="1">Uncharacterized protein</fullName>
    </submittedName>
</protein>
<gene>
    <name evidence="1" type="ORF">DT23_01055</name>
</gene>
<proteinExistence type="predicted"/>
<dbReference type="OrthoDB" id="8453614at2"/>
<evidence type="ECO:0000313" key="2">
    <source>
        <dbReference type="Proteomes" id="UP000027471"/>
    </source>
</evidence>
<sequence length="100" mass="10770">MTLGEVLTAARNSGNGIQDWLAPAEPEIWAALGEAAEAEGLDHATYARLAVADFSNRAPEEDWATMMSRIRDAQDPGQACLLSMITWRMANGDGKCGHSH</sequence>
<keyword evidence="2" id="KW-1185">Reference proteome</keyword>
<reference evidence="1 2" key="1">
    <citation type="journal article" date="2015" name="Antonie Van Leeuwenhoek">
        <title>Thioclava indica sp. nov., isolated from surface seawater of the Indian Ocean.</title>
        <authorList>
            <person name="Liu Y."/>
            <person name="Lai Q."/>
            <person name="Du J."/>
            <person name="Xu H."/>
            <person name="Jiang L."/>
            <person name="Shao Z."/>
        </authorList>
    </citation>
    <scope>NUCLEOTIDE SEQUENCE [LARGE SCALE GENOMIC DNA]</scope>
    <source>
        <strain evidence="1 2">DT23-4</strain>
    </source>
</reference>
<dbReference type="AlphaFoldDB" id="A0A074K1G0"/>
<name>A0A074K1G0_9RHOB</name>
<organism evidence="1 2">
    <name type="scientific">Thioclava indica</name>
    <dbReference type="NCBI Taxonomy" id="1353528"/>
    <lineage>
        <taxon>Bacteria</taxon>
        <taxon>Pseudomonadati</taxon>
        <taxon>Pseudomonadota</taxon>
        <taxon>Alphaproteobacteria</taxon>
        <taxon>Rhodobacterales</taxon>
        <taxon>Paracoccaceae</taxon>
        <taxon>Thioclava</taxon>
    </lineage>
</organism>
<dbReference type="RefSeq" id="WP_038127285.1">
    <property type="nucleotide sequence ID" value="NZ_AUNB01000001.1"/>
</dbReference>
<dbReference type="Proteomes" id="UP000027471">
    <property type="component" value="Unassembled WGS sequence"/>
</dbReference>
<dbReference type="STRING" id="1353528.DT23_01055"/>
<comment type="caution">
    <text evidence="1">The sequence shown here is derived from an EMBL/GenBank/DDBJ whole genome shotgun (WGS) entry which is preliminary data.</text>
</comment>
<evidence type="ECO:0000313" key="1">
    <source>
        <dbReference type="EMBL" id="KEO61588.1"/>
    </source>
</evidence>
<dbReference type="EMBL" id="AUNB01000001">
    <property type="protein sequence ID" value="KEO61588.1"/>
    <property type="molecule type" value="Genomic_DNA"/>
</dbReference>